<feature type="chain" id="PRO_5007884643" evidence="1">
    <location>
        <begin position="19"/>
        <end position="278"/>
    </location>
</feature>
<dbReference type="Pfam" id="PF00188">
    <property type="entry name" value="CAP"/>
    <property type="match status" value="1"/>
</dbReference>
<organism evidence="3 4">
    <name type="scientific">Metarhizium rileyi (strain RCEF 4871)</name>
    <name type="common">Nomuraea rileyi</name>
    <dbReference type="NCBI Taxonomy" id="1649241"/>
    <lineage>
        <taxon>Eukaryota</taxon>
        <taxon>Fungi</taxon>
        <taxon>Dikarya</taxon>
        <taxon>Ascomycota</taxon>
        <taxon>Pezizomycotina</taxon>
        <taxon>Sordariomycetes</taxon>
        <taxon>Hypocreomycetidae</taxon>
        <taxon>Hypocreales</taxon>
        <taxon>Clavicipitaceae</taxon>
        <taxon>Metarhizium</taxon>
    </lineage>
</organism>
<dbReference type="PANTHER" id="PTHR10334">
    <property type="entry name" value="CYSTEINE-RICH SECRETORY PROTEIN-RELATED"/>
    <property type="match status" value="1"/>
</dbReference>
<dbReference type="STRING" id="1081105.A0A167CBG2"/>
<comment type="caution">
    <text evidence="3">The sequence shown here is derived from an EMBL/GenBank/DDBJ whole genome shotgun (WGS) entry which is preliminary data.</text>
</comment>
<protein>
    <submittedName>
        <fullName evidence="3">Allergen V5/Tpx-1-related protein</fullName>
    </submittedName>
</protein>
<dbReference type="EMBL" id="AZHC01000017">
    <property type="protein sequence ID" value="OAA41001.1"/>
    <property type="molecule type" value="Genomic_DNA"/>
</dbReference>
<sequence>MKLTVACALVLLPPPSLSAVVTITVPPAIPSDEPQWKTTDRFTSAILNSTNFYRKQHNASELFWNKTLASFATDYLRKSDCIFEHSGGPYGENLAEGYPNATASVEAWGDERHMFDFDDARFTHDTGHFTQLVWKDTTTVGCGRRLCGESGWYLVCEYWPRGNVIGQFEDEVGQKISAHVAANFEIHYYSVKENVNNVYCIDVDQGANANSSVKANSGVNANSSVNANSGFNANSGVNANKDVDTNSFGNIDSYDFRDRSDEYGRTSIHVEHCHNFLD</sequence>
<gene>
    <name evidence="3" type="ORF">NOR_05583</name>
</gene>
<dbReference type="SUPFAM" id="SSF55797">
    <property type="entry name" value="PR-1-like"/>
    <property type="match status" value="1"/>
</dbReference>
<reference evidence="3 4" key="1">
    <citation type="journal article" date="2016" name="Genome Biol. Evol.">
        <title>Divergent and convergent evolution of fungal pathogenicity.</title>
        <authorList>
            <person name="Shang Y."/>
            <person name="Xiao G."/>
            <person name="Zheng P."/>
            <person name="Cen K."/>
            <person name="Zhan S."/>
            <person name="Wang C."/>
        </authorList>
    </citation>
    <scope>NUCLEOTIDE SEQUENCE [LARGE SCALE GENOMIC DNA]</scope>
    <source>
        <strain evidence="3 4">RCEF 4871</strain>
    </source>
</reference>
<dbReference type="InterPro" id="IPR001283">
    <property type="entry name" value="CRISP-related"/>
</dbReference>
<feature type="domain" description="SCP" evidence="2">
    <location>
        <begin position="41"/>
        <end position="166"/>
    </location>
</feature>
<evidence type="ECO:0000256" key="1">
    <source>
        <dbReference type="SAM" id="SignalP"/>
    </source>
</evidence>
<feature type="signal peptide" evidence="1">
    <location>
        <begin position="1"/>
        <end position="18"/>
    </location>
</feature>
<dbReference type="PRINTS" id="PR00837">
    <property type="entry name" value="V5TPXLIKE"/>
</dbReference>
<dbReference type="Gene3D" id="3.40.33.10">
    <property type="entry name" value="CAP"/>
    <property type="match status" value="1"/>
</dbReference>
<dbReference type="PROSITE" id="PS01009">
    <property type="entry name" value="CRISP_1"/>
    <property type="match status" value="1"/>
</dbReference>
<dbReference type="InterPro" id="IPR014044">
    <property type="entry name" value="CAP_dom"/>
</dbReference>
<name>A0A167CBG2_METRR</name>
<keyword evidence="4" id="KW-1185">Reference proteome</keyword>
<evidence type="ECO:0000259" key="2">
    <source>
        <dbReference type="SMART" id="SM00198"/>
    </source>
</evidence>
<proteinExistence type="predicted"/>
<evidence type="ECO:0000313" key="3">
    <source>
        <dbReference type="EMBL" id="OAA41001.1"/>
    </source>
</evidence>
<dbReference type="InterPro" id="IPR035940">
    <property type="entry name" value="CAP_sf"/>
</dbReference>
<evidence type="ECO:0000313" key="4">
    <source>
        <dbReference type="Proteomes" id="UP000243498"/>
    </source>
</evidence>
<dbReference type="AlphaFoldDB" id="A0A167CBG2"/>
<keyword evidence="1" id="KW-0732">Signal</keyword>
<dbReference type="InterPro" id="IPR018244">
    <property type="entry name" value="Allrgn_V5/Tpx1_CS"/>
</dbReference>
<dbReference type="SMART" id="SM00198">
    <property type="entry name" value="SCP"/>
    <property type="match status" value="1"/>
</dbReference>
<dbReference type="GO" id="GO:0005576">
    <property type="term" value="C:extracellular region"/>
    <property type="evidence" value="ECO:0007669"/>
    <property type="project" value="InterPro"/>
</dbReference>
<dbReference type="Proteomes" id="UP000243498">
    <property type="component" value="Unassembled WGS sequence"/>
</dbReference>
<dbReference type="OrthoDB" id="337038at2759"/>
<accession>A0A167CBG2</accession>